<reference evidence="9 10" key="2">
    <citation type="journal article" date="2011" name="J. Bacteriol.">
        <title>Complete genome sequence of the anaerobic, halophilic alkalithermophile Natranaerobius thermophilus JW/NM-WN-LF.</title>
        <authorList>
            <person name="Zhao B."/>
            <person name="Mesbah N.M."/>
            <person name="Dalin E."/>
            <person name="Goodwin L."/>
            <person name="Nolan M."/>
            <person name="Pitluck S."/>
            <person name="Chertkov O."/>
            <person name="Brettin T.S."/>
            <person name="Han J."/>
            <person name="Larimer F.W."/>
            <person name="Land M.L."/>
            <person name="Hauser L."/>
            <person name="Kyrpides N."/>
            <person name="Wiegel J."/>
        </authorList>
    </citation>
    <scope>NUCLEOTIDE SEQUENCE [LARGE SCALE GENOMIC DNA]</scope>
    <source>
        <strain evidence="10">ATCC BAA-1301 / DSM 18059 / JW/NM-WN-LF</strain>
    </source>
</reference>
<dbReference type="GO" id="GO:0016020">
    <property type="term" value="C:membrane"/>
    <property type="evidence" value="ECO:0007669"/>
    <property type="project" value="InterPro"/>
</dbReference>
<dbReference type="EMBL" id="CP001034">
    <property type="protein sequence ID" value="ACB86137.1"/>
    <property type="molecule type" value="Genomic_DNA"/>
</dbReference>
<dbReference type="SUPFAM" id="SSF103190">
    <property type="entry name" value="Sensory domain-like"/>
    <property type="match status" value="1"/>
</dbReference>
<keyword evidence="4" id="KW-0175">Coiled coil</keyword>
<evidence type="ECO:0000256" key="5">
    <source>
        <dbReference type="SAM" id="MobiDB-lite"/>
    </source>
</evidence>
<protein>
    <submittedName>
        <fullName evidence="9">Methyl-accepting chemotaxis sensory transducer with Cache sensor</fullName>
    </submittedName>
</protein>
<feature type="transmembrane region" description="Helical" evidence="6">
    <location>
        <begin position="9"/>
        <end position="29"/>
    </location>
</feature>
<dbReference type="InParanoid" id="B2A1U0"/>
<dbReference type="SUPFAM" id="SSF58104">
    <property type="entry name" value="Methyl-accepting chemotaxis protein (MCP) signaling domain"/>
    <property type="match status" value="1"/>
</dbReference>
<sequence length="678" mass="75580">MGNSLNKKILMLMLLISVVVFSLQIYFIIGSYREDLSSEAESHLISRIEQETENMNSDFLRIDQSAKGLSSLIAKSRDTDMNLDYIKDFITEIDLVMGSGFWMEPYQYEEDEEFYGPYVHQEESEVLVTWEYSNEEYDYFTHDWYEAGRDSGESVWTEPYYDEVSDITMMTYSTPIFSDDEIIGVTSIDINLEGLQSYVENISIGDNGEAYLIADNGNFIVNPHIDEPGINIEDQEMSSLTDVASDILSAEGDQLNTAMINESEHFVSHADIGDTGLKLILTLPTEELGIQNQVYYLIIISVISIFAFLLILYFMIKNLVINPINETKDFTAVIAEGDFTKEISQKYINRKDEIGDLASNFDSMQKNLKDIITNIMSVADNLATSSEELSASSEEISTSTEDMGKSVQEIASGAEEQSAQVEETKSNVDSLKNEIDDIGYKSTKMNKQANNVIENIELGNESINNSINQVKDVKNRTLGVTEQINKLGELSKKIGEITDIINDISSQTNLLALNAAIEAARAGEAGQGFSVVAEEIRKLAEETSNSTEQITSLINEIQEGVQKTVAEVDDTNNSVDNSVSVIESTADNFYKTNQEMENLSQYIKEISLGVNTMNENSEFVINAVNEISQVSQEAAQYAENVATATKEQGHSTNEIVEATSELAEMAEKLNDIVNQFKI</sequence>
<gene>
    <name evidence="9" type="ordered locus">Nther_2579</name>
</gene>
<feature type="compositionally biased region" description="Low complexity" evidence="5">
    <location>
        <begin position="389"/>
        <end position="401"/>
    </location>
</feature>
<proteinExistence type="inferred from homology"/>
<feature type="domain" description="HAMP" evidence="8">
    <location>
        <begin position="318"/>
        <end position="373"/>
    </location>
</feature>
<reference evidence="9 10" key="1">
    <citation type="submission" date="2008-04" db="EMBL/GenBank/DDBJ databases">
        <title>Complete sequence of chromosome of Natranaerobius thermophilus JW/NM-WN-LF.</title>
        <authorList>
            <consortium name="US DOE Joint Genome Institute"/>
            <person name="Copeland A."/>
            <person name="Lucas S."/>
            <person name="Lapidus A."/>
            <person name="Glavina del Rio T."/>
            <person name="Dalin E."/>
            <person name="Tice H."/>
            <person name="Bruce D."/>
            <person name="Goodwin L."/>
            <person name="Pitluck S."/>
            <person name="Chertkov O."/>
            <person name="Brettin T."/>
            <person name="Detter J.C."/>
            <person name="Han C."/>
            <person name="Kuske C.R."/>
            <person name="Schmutz J."/>
            <person name="Larimer F."/>
            <person name="Land M."/>
            <person name="Hauser L."/>
            <person name="Kyrpides N."/>
            <person name="Lykidis A."/>
            <person name="Mesbah N.M."/>
            <person name="Wiegel J."/>
        </authorList>
    </citation>
    <scope>NUCLEOTIDE SEQUENCE [LARGE SCALE GENOMIC DNA]</scope>
    <source>
        <strain evidence="10">ATCC BAA-1301 / DSM 18059 / JW/NM-WN-LF</strain>
    </source>
</reference>
<dbReference type="Pfam" id="PF00015">
    <property type="entry name" value="MCPsignal"/>
    <property type="match status" value="1"/>
</dbReference>
<dbReference type="HOGENOM" id="CLU_000445_107_19_9"/>
<dbReference type="SMART" id="SM00283">
    <property type="entry name" value="MA"/>
    <property type="match status" value="1"/>
</dbReference>
<feature type="transmembrane region" description="Helical" evidence="6">
    <location>
        <begin position="294"/>
        <end position="316"/>
    </location>
</feature>
<dbReference type="PROSITE" id="PS50111">
    <property type="entry name" value="CHEMOTAXIS_TRANSDUC_2"/>
    <property type="match status" value="1"/>
</dbReference>
<keyword evidence="6" id="KW-1133">Transmembrane helix</keyword>
<evidence type="ECO:0000256" key="3">
    <source>
        <dbReference type="PROSITE-ProRule" id="PRU00284"/>
    </source>
</evidence>
<dbReference type="SMART" id="SM00304">
    <property type="entry name" value="HAMP"/>
    <property type="match status" value="2"/>
</dbReference>
<evidence type="ECO:0000256" key="2">
    <source>
        <dbReference type="ARBA" id="ARBA00029447"/>
    </source>
</evidence>
<dbReference type="AlphaFoldDB" id="B2A1U0"/>
<organism evidence="9 10">
    <name type="scientific">Natranaerobius thermophilus (strain ATCC BAA-1301 / DSM 18059 / JW/NM-WN-LF)</name>
    <dbReference type="NCBI Taxonomy" id="457570"/>
    <lineage>
        <taxon>Bacteria</taxon>
        <taxon>Bacillati</taxon>
        <taxon>Bacillota</taxon>
        <taxon>Clostridia</taxon>
        <taxon>Natranaerobiales</taxon>
        <taxon>Natranaerobiaceae</taxon>
        <taxon>Natranaerobius</taxon>
    </lineage>
</organism>
<dbReference type="CDD" id="cd18774">
    <property type="entry name" value="PDC2_HK_sensor"/>
    <property type="match status" value="1"/>
</dbReference>
<dbReference type="eggNOG" id="COG0840">
    <property type="taxonomic scope" value="Bacteria"/>
</dbReference>
<dbReference type="InterPro" id="IPR029151">
    <property type="entry name" value="Sensor-like_sf"/>
</dbReference>
<evidence type="ECO:0000259" key="7">
    <source>
        <dbReference type="PROSITE" id="PS50111"/>
    </source>
</evidence>
<dbReference type="PANTHER" id="PTHR32089:SF112">
    <property type="entry name" value="LYSOZYME-LIKE PROTEIN-RELATED"/>
    <property type="match status" value="1"/>
</dbReference>
<evidence type="ECO:0000259" key="8">
    <source>
        <dbReference type="PROSITE" id="PS50885"/>
    </source>
</evidence>
<dbReference type="PROSITE" id="PS50885">
    <property type="entry name" value="HAMP"/>
    <property type="match status" value="1"/>
</dbReference>
<accession>B2A1U0</accession>
<dbReference type="CDD" id="cd11386">
    <property type="entry name" value="MCP_signal"/>
    <property type="match status" value="1"/>
</dbReference>
<dbReference type="Proteomes" id="UP000001683">
    <property type="component" value="Chromosome"/>
</dbReference>
<evidence type="ECO:0000256" key="4">
    <source>
        <dbReference type="SAM" id="Coils"/>
    </source>
</evidence>
<dbReference type="STRING" id="457570.Nther_2579"/>
<dbReference type="Gene3D" id="3.30.450.20">
    <property type="entry name" value="PAS domain"/>
    <property type="match status" value="2"/>
</dbReference>
<feature type="domain" description="Methyl-accepting transducer" evidence="7">
    <location>
        <begin position="392"/>
        <end position="649"/>
    </location>
</feature>
<feature type="region of interest" description="Disordered" evidence="5">
    <location>
        <begin position="389"/>
        <end position="428"/>
    </location>
</feature>
<dbReference type="Gene3D" id="1.10.287.950">
    <property type="entry name" value="Methyl-accepting chemotaxis protein"/>
    <property type="match status" value="1"/>
</dbReference>
<feature type="coiled-coil region" evidence="4">
    <location>
        <begin position="627"/>
        <end position="675"/>
    </location>
</feature>
<evidence type="ECO:0000256" key="1">
    <source>
        <dbReference type="ARBA" id="ARBA00023224"/>
    </source>
</evidence>
<dbReference type="OrthoDB" id="9760371at2"/>
<dbReference type="RefSeq" id="WP_012448979.1">
    <property type="nucleotide sequence ID" value="NC_010718.1"/>
</dbReference>
<dbReference type="InterPro" id="IPR003660">
    <property type="entry name" value="HAMP_dom"/>
</dbReference>
<evidence type="ECO:0000313" key="9">
    <source>
        <dbReference type="EMBL" id="ACB86137.1"/>
    </source>
</evidence>
<keyword evidence="10" id="KW-1185">Reference proteome</keyword>
<dbReference type="CDD" id="cd12913">
    <property type="entry name" value="PDC1_MCP_like"/>
    <property type="match status" value="1"/>
</dbReference>
<comment type="similarity">
    <text evidence="2">Belongs to the methyl-accepting chemotaxis (MCP) protein family.</text>
</comment>
<evidence type="ECO:0000313" key="10">
    <source>
        <dbReference type="Proteomes" id="UP000001683"/>
    </source>
</evidence>
<keyword evidence="6" id="KW-0472">Membrane</keyword>
<name>B2A1U0_NATTJ</name>
<dbReference type="CDD" id="cd06225">
    <property type="entry name" value="HAMP"/>
    <property type="match status" value="1"/>
</dbReference>
<dbReference type="PANTHER" id="PTHR32089">
    <property type="entry name" value="METHYL-ACCEPTING CHEMOTAXIS PROTEIN MCPB"/>
    <property type="match status" value="1"/>
</dbReference>
<dbReference type="Gene3D" id="6.10.340.10">
    <property type="match status" value="1"/>
</dbReference>
<dbReference type="GO" id="GO:0007165">
    <property type="term" value="P:signal transduction"/>
    <property type="evidence" value="ECO:0007669"/>
    <property type="project" value="UniProtKB-KW"/>
</dbReference>
<keyword evidence="6" id="KW-0812">Transmembrane</keyword>
<dbReference type="Pfam" id="PF22673">
    <property type="entry name" value="MCP-like_PDC_1"/>
    <property type="match status" value="1"/>
</dbReference>
<dbReference type="Pfam" id="PF00672">
    <property type="entry name" value="HAMP"/>
    <property type="match status" value="1"/>
</dbReference>
<evidence type="ECO:0000256" key="6">
    <source>
        <dbReference type="SAM" id="Phobius"/>
    </source>
</evidence>
<dbReference type="KEGG" id="nth:Nther_2579"/>
<dbReference type="InterPro" id="IPR004089">
    <property type="entry name" value="MCPsignal_dom"/>
</dbReference>
<keyword evidence="1 3" id="KW-0807">Transducer</keyword>